<dbReference type="STRING" id="133383.A0A1R0GNT8"/>
<evidence type="ECO:0000313" key="1">
    <source>
        <dbReference type="EMBL" id="OLY78555.1"/>
    </source>
</evidence>
<proteinExistence type="predicted"/>
<accession>A0A1R0GNT8</accession>
<dbReference type="OrthoDB" id="5348546at2759"/>
<dbReference type="Proteomes" id="UP000187455">
    <property type="component" value="Unassembled WGS sequence"/>
</dbReference>
<comment type="caution">
    <text evidence="1">The sequence shown here is derived from an EMBL/GenBank/DDBJ whole genome shotgun (WGS) entry which is preliminary data.</text>
</comment>
<dbReference type="AlphaFoldDB" id="A0A1R0GNT8"/>
<organism evidence="1 2">
    <name type="scientific">Smittium mucronatum</name>
    <dbReference type="NCBI Taxonomy" id="133383"/>
    <lineage>
        <taxon>Eukaryota</taxon>
        <taxon>Fungi</taxon>
        <taxon>Fungi incertae sedis</taxon>
        <taxon>Zoopagomycota</taxon>
        <taxon>Kickxellomycotina</taxon>
        <taxon>Harpellomycetes</taxon>
        <taxon>Harpellales</taxon>
        <taxon>Legeriomycetaceae</taxon>
        <taxon>Smittium</taxon>
    </lineage>
</organism>
<evidence type="ECO:0000313" key="2">
    <source>
        <dbReference type="Proteomes" id="UP000187455"/>
    </source>
</evidence>
<protein>
    <submittedName>
        <fullName evidence="1">Protein PLM2</fullName>
    </submittedName>
</protein>
<dbReference type="EMBL" id="LSSL01006079">
    <property type="protein sequence ID" value="OLY78555.1"/>
    <property type="molecule type" value="Genomic_DNA"/>
</dbReference>
<gene>
    <name evidence="1" type="ORF">AYI68_g7392</name>
</gene>
<name>A0A1R0GNT8_9FUNG</name>
<reference evidence="1 2" key="1">
    <citation type="journal article" date="2016" name="Mol. Biol. Evol.">
        <title>Genome-Wide Survey of Gut Fungi (Harpellales) Reveals the First Horizontally Transferred Ubiquitin Gene from a Mosquito Host.</title>
        <authorList>
            <person name="Wang Y."/>
            <person name="White M.M."/>
            <person name="Kvist S."/>
            <person name="Moncalvo J.M."/>
        </authorList>
    </citation>
    <scope>NUCLEOTIDE SEQUENCE [LARGE SCALE GENOMIC DNA]</scope>
    <source>
        <strain evidence="1 2">ALG-7-W6</strain>
    </source>
</reference>
<keyword evidence="2" id="KW-1185">Reference proteome</keyword>
<feature type="non-terminal residue" evidence="1">
    <location>
        <position position="1"/>
    </location>
</feature>
<sequence length="160" mass="17919">KSRLAIPPNNSYYTDSSDMEPAAAVFESDGGSVAVPKIHLSEDEKTTIINQTIEYMANYMKNVKVTLAQIISHLAPINAKVTSDAGPALLDILASNRCFGVLHRSNLDANGKKVCDLFYYDNANDPNIDRRMCYQQVAKRVRKCTLVDAQYYYKPIPKLR</sequence>